<dbReference type="EMBL" id="MU157902">
    <property type="protein sequence ID" value="KAF9524242.1"/>
    <property type="molecule type" value="Genomic_DNA"/>
</dbReference>
<keyword evidence="5" id="KW-0539">Nucleus</keyword>
<evidence type="ECO:0000313" key="10">
    <source>
        <dbReference type="Proteomes" id="UP000807306"/>
    </source>
</evidence>
<keyword evidence="3" id="KW-0805">Transcription regulation</keyword>
<dbReference type="GO" id="GO:0016251">
    <property type="term" value="F:RNA polymerase II general transcription initiation factor activity"/>
    <property type="evidence" value="ECO:0007669"/>
    <property type="project" value="TreeGrafter"/>
</dbReference>
<evidence type="ECO:0000256" key="2">
    <source>
        <dbReference type="ARBA" id="ARBA00009788"/>
    </source>
</evidence>
<evidence type="ECO:0000256" key="3">
    <source>
        <dbReference type="ARBA" id="ARBA00023015"/>
    </source>
</evidence>
<dbReference type="PANTHER" id="PTHR13218:SF8">
    <property type="entry name" value="TRANSCRIPTION INITIATION FACTOR TFIID SUBUNIT 11"/>
    <property type="match status" value="1"/>
</dbReference>
<keyword evidence="4" id="KW-0804">Transcription</keyword>
<dbReference type="SUPFAM" id="SSF47113">
    <property type="entry name" value="Histone-fold"/>
    <property type="match status" value="1"/>
</dbReference>
<accession>A0A9P6E834</accession>
<sequence length="308" mass="31742">MSTGYDSQPTTPTPAGRGRPKGAGTGAKRGRKPKGAPAANSSVNAGASPRPFITTSFSPTSPAAPSPSFTTSGHQGQNGEGSRVHWGAPGAEGITGPSSAVGNSSNADSATAGSATQAGPVIDPALVALGAAPPAPGTPKLEGLASLSLTGRGSSHPPPGLARPGGEEEGEVDDEALPAMADDDYSAQLSWQSQSKDNLKVLMDNLSPAQYDRFEAYRRHALPKQAVRKVIQQTLGHQVSQPVAQIIAGFSKVFVGEMVEKARAVQARRGEVGPLSPDHLREAYRAYQGESGRVGAARPLRSKKLFVR</sequence>
<evidence type="ECO:0000256" key="6">
    <source>
        <dbReference type="ARBA" id="ARBA00072882"/>
    </source>
</evidence>
<feature type="domain" description="TAFII28-like protein" evidence="8">
    <location>
        <begin position="201"/>
        <end position="285"/>
    </location>
</feature>
<organism evidence="9 10">
    <name type="scientific">Crepidotus variabilis</name>
    <dbReference type="NCBI Taxonomy" id="179855"/>
    <lineage>
        <taxon>Eukaryota</taxon>
        <taxon>Fungi</taxon>
        <taxon>Dikarya</taxon>
        <taxon>Basidiomycota</taxon>
        <taxon>Agaricomycotina</taxon>
        <taxon>Agaricomycetes</taxon>
        <taxon>Agaricomycetidae</taxon>
        <taxon>Agaricales</taxon>
        <taxon>Agaricineae</taxon>
        <taxon>Crepidotaceae</taxon>
        <taxon>Crepidotus</taxon>
    </lineage>
</organism>
<dbReference type="InterPro" id="IPR045127">
    <property type="entry name" value="TAF11-like"/>
</dbReference>
<comment type="subcellular location">
    <subcellularLocation>
        <location evidence="1">Nucleus</location>
    </subcellularLocation>
</comment>
<feature type="compositionally biased region" description="Polar residues" evidence="7">
    <location>
        <begin position="96"/>
        <end position="116"/>
    </location>
</feature>
<dbReference type="InterPro" id="IPR006809">
    <property type="entry name" value="TAFII28_dom"/>
</dbReference>
<dbReference type="InterPro" id="IPR009072">
    <property type="entry name" value="Histone-fold"/>
</dbReference>
<dbReference type="AlphaFoldDB" id="A0A9P6E834"/>
<dbReference type="GO" id="GO:0046982">
    <property type="term" value="F:protein heterodimerization activity"/>
    <property type="evidence" value="ECO:0007669"/>
    <property type="project" value="InterPro"/>
</dbReference>
<dbReference type="Gene3D" id="1.10.20.10">
    <property type="entry name" value="Histone, subunit A"/>
    <property type="match status" value="1"/>
</dbReference>
<evidence type="ECO:0000256" key="1">
    <source>
        <dbReference type="ARBA" id="ARBA00004123"/>
    </source>
</evidence>
<reference evidence="9" key="1">
    <citation type="submission" date="2020-11" db="EMBL/GenBank/DDBJ databases">
        <authorList>
            <consortium name="DOE Joint Genome Institute"/>
            <person name="Ahrendt S."/>
            <person name="Riley R."/>
            <person name="Andreopoulos W."/>
            <person name="Labutti K."/>
            <person name="Pangilinan J."/>
            <person name="Ruiz-Duenas F.J."/>
            <person name="Barrasa J.M."/>
            <person name="Sanchez-Garcia M."/>
            <person name="Camarero S."/>
            <person name="Miyauchi S."/>
            <person name="Serrano A."/>
            <person name="Linde D."/>
            <person name="Babiker R."/>
            <person name="Drula E."/>
            <person name="Ayuso-Fernandez I."/>
            <person name="Pacheco R."/>
            <person name="Padilla G."/>
            <person name="Ferreira P."/>
            <person name="Barriuso J."/>
            <person name="Kellner H."/>
            <person name="Castanera R."/>
            <person name="Alfaro M."/>
            <person name="Ramirez L."/>
            <person name="Pisabarro A.G."/>
            <person name="Kuo A."/>
            <person name="Tritt A."/>
            <person name="Lipzen A."/>
            <person name="He G."/>
            <person name="Yan M."/>
            <person name="Ng V."/>
            <person name="Cullen D."/>
            <person name="Martin F."/>
            <person name="Rosso M.-N."/>
            <person name="Henrissat B."/>
            <person name="Hibbett D."/>
            <person name="Martinez A.T."/>
            <person name="Grigoriev I.V."/>
        </authorList>
    </citation>
    <scope>NUCLEOTIDE SEQUENCE</scope>
    <source>
        <strain evidence="9">CBS 506.95</strain>
    </source>
</reference>
<name>A0A9P6E834_9AGAR</name>
<evidence type="ECO:0000259" key="8">
    <source>
        <dbReference type="Pfam" id="PF04719"/>
    </source>
</evidence>
<protein>
    <recommendedName>
        <fullName evidence="6">Transcription initiation factor TFIID subunit 11</fullName>
    </recommendedName>
</protein>
<feature type="compositionally biased region" description="Low complexity" evidence="7">
    <location>
        <begin position="48"/>
        <end position="72"/>
    </location>
</feature>
<feature type="region of interest" description="Disordered" evidence="7">
    <location>
        <begin position="1"/>
        <end position="116"/>
    </location>
</feature>
<evidence type="ECO:0000256" key="5">
    <source>
        <dbReference type="ARBA" id="ARBA00023242"/>
    </source>
</evidence>
<feature type="region of interest" description="Disordered" evidence="7">
    <location>
        <begin position="133"/>
        <end position="172"/>
    </location>
</feature>
<proteinExistence type="inferred from homology"/>
<dbReference type="CDD" id="cd08048">
    <property type="entry name" value="HFD_TAF11"/>
    <property type="match status" value="1"/>
</dbReference>
<dbReference type="Proteomes" id="UP000807306">
    <property type="component" value="Unassembled WGS sequence"/>
</dbReference>
<dbReference type="PANTHER" id="PTHR13218">
    <property type="entry name" value="TRANSCRIPTION INITIATION FACTOR TFIID SUBUNIT 11-RELATED"/>
    <property type="match status" value="1"/>
</dbReference>
<comment type="similarity">
    <text evidence="2">Belongs to the TAF11 family.</text>
</comment>
<dbReference type="FunFam" id="1.10.20.10:FF:000061">
    <property type="entry name" value="TFIID subunit"/>
    <property type="match status" value="1"/>
</dbReference>
<evidence type="ECO:0000313" key="9">
    <source>
        <dbReference type="EMBL" id="KAF9524242.1"/>
    </source>
</evidence>
<evidence type="ECO:0000256" key="4">
    <source>
        <dbReference type="ARBA" id="ARBA00023163"/>
    </source>
</evidence>
<gene>
    <name evidence="9" type="ORF">CPB83DRAFT_774211</name>
</gene>
<comment type="caution">
    <text evidence="9">The sequence shown here is derived from an EMBL/GenBank/DDBJ whole genome shotgun (WGS) entry which is preliminary data.</text>
</comment>
<dbReference type="GO" id="GO:0051123">
    <property type="term" value="P:RNA polymerase II preinitiation complex assembly"/>
    <property type="evidence" value="ECO:0007669"/>
    <property type="project" value="InterPro"/>
</dbReference>
<dbReference type="Pfam" id="PF04719">
    <property type="entry name" value="TAFII28"/>
    <property type="match status" value="1"/>
</dbReference>
<dbReference type="OrthoDB" id="28335at2759"/>
<dbReference type="GO" id="GO:0005669">
    <property type="term" value="C:transcription factor TFIID complex"/>
    <property type="evidence" value="ECO:0007669"/>
    <property type="project" value="InterPro"/>
</dbReference>
<evidence type="ECO:0000256" key="7">
    <source>
        <dbReference type="SAM" id="MobiDB-lite"/>
    </source>
</evidence>
<keyword evidence="10" id="KW-1185">Reference proteome</keyword>